<dbReference type="Proteomes" id="UP001275932">
    <property type="component" value="Unassembled WGS sequence"/>
</dbReference>
<evidence type="ECO:0000256" key="6">
    <source>
        <dbReference type="RuleBase" id="RU362091"/>
    </source>
</evidence>
<sequence>MLFSNLDIAIFIGFVALVLFVGLYMGRSKSGENAEGYFLAGRGLSWWLIGFSLIAANISTEQFVGMSGSAAGPAGLAIASYEWMAAITLVFVAFFFLPKFLKSGIYTMPQFLEHRFDTFSRTVMSLMMVVVLVAVNVTGVIYSGAITASTMFAGHTFFGMPMDVSFFAWAIGIVAAVYVFVGGLKACAWADLIQGAALIAGGAIIAYLAFDAMGALEVSKIAHTAGTDALKNITDASSGIEKFSAANADKLTMFLPADNSEVPWTALIIGLWIPNFYYWGLNQYIMQRTLGASSLAEGQKGIMFAAFMKILIPFLIVFPGLIAFNLYADKMAGYASSDVKIQASNANAVMLAYAGEHFAKYKNFEEIPAGELESAENLISKSSAVNGKAVVSIGEIQKEFRQYFDLRNADALKNIRYSYDMAWAKQNPDLRRLVDGWNESMFQKNPELKNPNLKSQLLGEVKTRQLVGYKYDTAFGLLLKDLVPPNGLTGFIFAALLGAVISSLASMLNAASTIFTIDIFKRFVKKDASDKVQVLAGRLCVAVFAVAGCIIAPFLNSPAFGNIFTYIQEFQGFLSPGILAVFLFGLFSKKAPRFAGAVGIIASPVIYGILKLCLPEVAFLNRMAITFVLILLIMMLMTLVKPLKQEVEMPVNEKINIEHSKSVYIMGAAVLVITTSLYVYFS</sequence>
<protein>
    <submittedName>
        <fullName evidence="8">Sodium/solute symporter</fullName>
    </submittedName>
</protein>
<evidence type="ECO:0000313" key="9">
    <source>
        <dbReference type="Proteomes" id="UP001275932"/>
    </source>
</evidence>
<feature type="transmembrane region" description="Helical" evidence="7">
    <location>
        <begin position="302"/>
        <end position="328"/>
    </location>
</feature>
<evidence type="ECO:0000256" key="7">
    <source>
        <dbReference type="SAM" id="Phobius"/>
    </source>
</evidence>
<keyword evidence="5 7" id="KW-0472">Membrane</keyword>
<dbReference type="PANTHER" id="PTHR11819">
    <property type="entry name" value="SOLUTE CARRIER FAMILY 5"/>
    <property type="match status" value="1"/>
</dbReference>
<feature type="transmembrane region" description="Helical" evidence="7">
    <location>
        <begin position="622"/>
        <end position="643"/>
    </location>
</feature>
<feature type="transmembrane region" description="Helical" evidence="7">
    <location>
        <begin position="570"/>
        <end position="587"/>
    </location>
</feature>
<evidence type="ECO:0000256" key="3">
    <source>
        <dbReference type="ARBA" id="ARBA00022692"/>
    </source>
</evidence>
<dbReference type="RefSeq" id="WP_370396445.1">
    <property type="nucleotide sequence ID" value="NZ_JALBUT010000002.1"/>
</dbReference>
<comment type="caution">
    <text evidence="8">The sequence shown here is derived from an EMBL/GenBank/DDBJ whole genome shotgun (WGS) entry which is preliminary data.</text>
</comment>
<feature type="transmembrane region" description="Helical" evidence="7">
    <location>
        <begin position="37"/>
        <end position="58"/>
    </location>
</feature>
<dbReference type="Gene3D" id="1.20.1730.10">
    <property type="entry name" value="Sodium/glucose cotransporter"/>
    <property type="match status" value="1"/>
</dbReference>
<feature type="transmembrane region" description="Helical" evidence="7">
    <location>
        <begin position="164"/>
        <end position="181"/>
    </location>
</feature>
<feature type="transmembrane region" description="Helical" evidence="7">
    <location>
        <begin position="491"/>
        <end position="515"/>
    </location>
</feature>
<dbReference type="PROSITE" id="PS50283">
    <property type="entry name" value="NA_SOLUT_SYMP_3"/>
    <property type="match status" value="1"/>
</dbReference>
<feature type="transmembrane region" description="Helical" evidence="7">
    <location>
        <begin position="188"/>
        <end position="210"/>
    </location>
</feature>
<keyword evidence="9" id="KW-1185">Reference proteome</keyword>
<dbReference type="Pfam" id="PF00474">
    <property type="entry name" value="SSF"/>
    <property type="match status" value="2"/>
</dbReference>
<keyword evidence="3 7" id="KW-0812">Transmembrane</keyword>
<feature type="transmembrane region" description="Helical" evidence="7">
    <location>
        <begin position="594"/>
        <end position="610"/>
    </location>
</feature>
<dbReference type="NCBIfam" id="TIGR00813">
    <property type="entry name" value="sss"/>
    <property type="match status" value="1"/>
</dbReference>
<evidence type="ECO:0000256" key="2">
    <source>
        <dbReference type="ARBA" id="ARBA00006434"/>
    </source>
</evidence>
<accession>A0ABU4WFG4</accession>
<gene>
    <name evidence="8" type="ORF">MOX91_02205</name>
</gene>
<comment type="similarity">
    <text evidence="2 6">Belongs to the sodium:solute symporter (SSF) (TC 2.A.21) family.</text>
</comment>
<feature type="transmembrane region" description="Helical" evidence="7">
    <location>
        <begin position="535"/>
        <end position="555"/>
    </location>
</feature>
<feature type="transmembrane region" description="Helical" evidence="7">
    <location>
        <begin position="663"/>
        <end position="681"/>
    </location>
</feature>
<reference evidence="8 9" key="1">
    <citation type="submission" date="2022-03" db="EMBL/GenBank/DDBJ databases">
        <title>Novel taxa within the pig intestine.</title>
        <authorList>
            <person name="Wylensek D."/>
            <person name="Bishof K."/>
            <person name="Afrizal A."/>
            <person name="Clavel T."/>
        </authorList>
    </citation>
    <scope>NUCLEOTIDE SEQUENCE [LARGE SCALE GENOMIC DNA]</scope>
    <source>
        <strain evidence="8 9">CLA-KB-P66</strain>
    </source>
</reference>
<evidence type="ECO:0000313" key="8">
    <source>
        <dbReference type="EMBL" id="MDX8414998.1"/>
    </source>
</evidence>
<proteinExistence type="inferred from homology"/>
<evidence type="ECO:0000256" key="5">
    <source>
        <dbReference type="ARBA" id="ARBA00023136"/>
    </source>
</evidence>
<dbReference type="InterPro" id="IPR001734">
    <property type="entry name" value="Na/solute_symporter"/>
</dbReference>
<feature type="transmembrane region" description="Helical" evidence="7">
    <location>
        <begin position="262"/>
        <end position="281"/>
    </location>
</feature>
<feature type="transmembrane region" description="Helical" evidence="7">
    <location>
        <begin position="122"/>
        <end position="144"/>
    </location>
</feature>
<evidence type="ECO:0000256" key="4">
    <source>
        <dbReference type="ARBA" id="ARBA00022989"/>
    </source>
</evidence>
<comment type="subcellular location">
    <subcellularLocation>
        <location evidence="1">Membrane</location>
        <topology evidence="1">Multi-pass membrane protein</topology>
    </subcellularLocation>
</comment>
<keyword evidence="4 7" id="KW-1133">Transmembrane helix</keyword>
<name>A0ABU4WFG4_9BACT</name>
<dbReference type="PANTHER" id="PTHR11819:SF195">
    <property type="entry name" value="SODIUM_GLUCOSE COTRANSPORTER 4"/>
    <property type="match status" value="1"/>
</dbReference>
<organism evidence="8 9">
    <name type="scientific">Intestinicryptomonas porci</name>
    <dbReference type="NCBI Taxonomy" id="2926320"/>
    <lineage>
        <taxon>Bacteria</taxon>
        <taxon>Pseudomonadati</taxon>
        <taxon>Verrucomicrobiota</taxon>
        <taxon>Opitutia</taxon>
        <taxon>Opitutales</taxon>
        <taxon>Intestinicryptomonaceae</taxon>
        <taxon>Intestinicryptomonas</taxon>
    </lineage>
</organism>
<feature type="transmembrane region" description="Helical" evidence="7">
    <location>
        <begin position="78"/>
        <end position="101"/>
    </location>
</feature>
<evidence type="ECO:0000256" key="1">
    <source>
        <dbReference type="ARBA" id="ARBA00004141"/>
    </source>
</evidence>
<dbReference type="EMBL" id="JALBUT010000002">
    <property type="protein sequence ID" value="MDX8414998.1"/>
    <property type="molecule type" value="Genomic_DNA"/>
</dbReference>
<dbReference type="InterPro" id="IPR038377">
    <property type="entry name" value="Na/Glc_symporter_sf"/>
</dbReference>
<feature type="transmembrane region" description="Helical" evidence="7">
    <location>
        <begin position="6"/>
        <end position="25"/>
    </location>
</feature>